<sequence>MTAMKKHGTNTTNEPEAQKIITQSPLNPQLPSPGVPHRNIKSIMWQVLKVVKPYSRRETRRTQYADKRLSPLDKNAYGVLPRAFTVLSPCVSPGGVSDTAND</sequence>
<dbReference type="EMBL" id="GBYB01001579">
    <property type="protein sequence ID" value="JAG71346.1"/>
    <property type="molecule type" value="Transcribed_RNA"/>
</dbReference>
<feature type="compositionally biased region" description="Polar residues" evidence="1">
    <location>
        <begin position="9"/>
        <end position="27"/>
    </location>
</feature>
<feature type="region of interest" description="Disordered" evidence="1">
    <location>
        <begin position="1"/>
        <end position="37"/>
    </location>
</feature>
<evidence type="ECO:0000313" key="2">
    <source>
        <dbReference type="EMBL" id="JAG71346.1"/>
    </source>
</evidence>
<protein>
    <submittedName>
        <fullName evidence="2">PknD protein</fullName>
    </submittedName>
</protein>
<organism evidence="2">
    <name type="scientific">Fopius arisanus</name>
    <dbReference type="NCBI Taxonomy" id="64838"/>
    <lineage>
        <taxon>Eukaryota</taxon>
        <taxon>Metazoa</taxon>
        <taxon>Ecdysozoa</taxon>
        <taxon>Arthropoda</taxon>
        <taxon>Hexapoda</taxon>
        <taxon>Insecta</taxon>
        <taxon>Pterygota</taxon>
        <taxon>Neoptera</taxon>
        <taxon>Endopterygota</taxon>
        <taxon>Hymenoptera</taxon>
        <taxon>Apocrita</taxon>
        <taxon>Ichneumonoidea</taxon>
        <taxon>Braconidae</taxon>
        <taxon>Opiinae</taxon>
        <taxon>Fopius</taxon>
    </lineage>
</organism>
<dbReference type="AlphaFoldDB" id="A0A0C9QE41"/>
<reference evidence="2" key="1">
    <citation type="submission" date="2015-01" db="EMBL/GenBank/DDBJ databases">
        <title>Transcriptome Assembly of Fopius arisanus.</title>
        <authorList>
            <person name="Geib S."/>
        </authorList>
    </citation>
    <scope>NUCLEOTIDE SEQUENCE</scope>
</reference>
<gene>
    <name evidence="2" type="primary">pknD</name>
    <name evidence="2" type="ORF">g.28234</name>
</gene>
<name>A0A0C9QE41_9HYME</name>
<evidence type="ECO:0000256" key="1">
    <source>
        <dbReference type="SAM" id="MobiDB-lite"/>
    </source>
</evidence>
<accession>A0A0C9QE41</accession>
<proteinExistence type="predicted"/>